<dbReference type="InterPro" id="IPR006569">
    <property type="entry name" value="CID_dom"/>
</dbReference>
<dbReference type="OrthoDB" id="10069473at2759"/>
<dbReference type="SUPFAM" id="SSF48464">
    <property type="entry name" value="ENTH/VHS domain"/>
    <property type="match status" value="1"/>
</dbReference>
<dbReference type="GO" id="GO:0031124">
    <property type="term" value="P:mRNA 3'-end processing"/>
    <property type="evidence" value="ECO:0007669"/>
    <property type="project" value="InterPro"/>
</dbReference>
<feature type="region of interest" description="Disordered" evidence="1">
    <location>
        <begin position="133"/>
        <end position="159"/>
    </location>
</feature>
<dbReference type="FunFam" id="1.25.40.90:FF:000030">
    <property type="entry name" value="DUF618 domain protein"/>
    <property type="match status" value="1"/>
</dbReference>
<evidence type="ECO:0000313" key="4">
    <source>
        <dbReference type="Proteomes" id="UP000799437"/>
    </source>
</evidence>
<keyword evidence="4" id="KW-1185">Reference proteome</keyword>
<dbReference type="Proteomes" id="UP000799437">
    <property type="component" value="Unassembled WGS sequence"/>
</dbReference>
<protein>
    <submittedName>
        <fullName evidence="3">DUF618-domain-containing protein</fullName>
    </submittedName>
</protein>
<reference evidence="3" key="1">
    <citation type="journal article" date="2020" name="Stud. Mycol.">
        <title>101 Dothideomycetes genomes: a test case for predicting lifestyles and emergence of pathogens.</title>
        <authorList>
            <person name="Haridas S."/>
            <person name="Albert R."/>
            <person name="Binder M."/>
            <person name="Bloem J."/>
            <person name="Labutti K."/>
            <person name="Salamov A."/>
            <person name="Andreopoulos B."/>
            <person name="Baker S."/>
            <person name="Barry K."/>
            <person name="Bills G."/>
            <person name="Bluhm B."/>
            <person name="Cannon C."/>
            <person name="Castanera R."/>
            <person name="Culley D."/>
            <person name="Daum C."/>
            <person name="Ezra D."/>
            <person name="Gonzalez J."/>
            <person name="Henrissat B."/>
            <person name="Kuo A."/>
            <person name="Liang C."/>
            <person name="Lipzen A."/>
            <person name="Lutzoni F."/>
            <person name="Magnuson J."/>
            <person name="Mondo S."/>
            <person name="Nolan M."/>
            <person name="Ohm R."/>
            <person name="Pangilinan J."/>
            <person name="Park H.-J."/>
            <person name="Ramirez L."/>
            <person name="Alfaro M."/>
            <person name="Sun H."/>
            <person name="Tritt A."/>
            <person name="Yoshinaga Y."/>
            <person name="Zwiers L.-H."/>
            <person name="Turgeon B."/>
            <person name="Goodwin S."/>
            <person name="Spatafora J."/>
            <person name="Crous P."/>
            <person name="Grigoriev I."/>
        </authorList>
    </citation>
    <scope>NUCLEOTIDE SEQUENCE</scope>
    <source>
        <strain evidence="3">CBS 121739</strain>
    </source>
</reference>
<name>A0A6A6WCA7_9PEZI</name>
<dbReference type="GO" id="GO:0099122">
    <property type="term" value="F:RNA polymerase II C-terminal domain binding"/>
    <property type="evidence" value="ECO:0007669"/>
    <property type="project" value="InterPro"/>
</dbReference>
<dbReference type="AlphaFoldDB" id="A0A6A6WCA7"/>
<evidence type="ECO:0000256" key="1">
    <source>
        <dbReference type="SAM" id="MobiDB-lite"/>
    </source>
</evidence>
<dbReference type="PROSITE" id="PS51391">
    <property type="entry name" value="CID"/>
    <property type="match status" value="1"/>
</dbReference>
<feature type="domain" description="CID" evidence="2">
    <location>
        <begin position="1"/>
        <end position="133"/>
    </location>
</feature>
<proteinExistence type="predicted"/>
<dbReference type="CDD" id="cd17003">
    <property type="entry name" value="CID_Rtt103"/>
    <property type="match status" value="1"/>
</dbReference>
<dbReference type="Gene3D" id="1.25.40.90">
    <property type="match status" value="1"/>
</dbReference>
<dbReference type="EMBL" id="ML996570">
    <property type="protein sequence ID" value="KAF2759197.1"/>
    <property type="molecule type" value="Genomic_DNA"/>
</dbReference>
<dbReference type="InterPro" id="IPR008942">
    <property type="entry name" value="ENTH_VHS"/>
</dbReference>
<gene>
    <name evidence="3" type="ORF">EJ05DRAFT_537519</name>
</gene>
<dbReference type="Pfam" id="PF04818">
    <property type="entry name" value="CID"/>
    <property type="match status" value="1"/>
</dbReference>
<dbReference type="RefSeq" id="XP_033601648.1">
    <property type="nucleotide sequence ID" value="XM_033749390.1"/>
</dbReference>
<organism evidence="3 4">
    <name type="scientific">Pseudovirgaria hyperparasitica</name>
    <dbReference type="NCBI Taxonomy" id="470096"/>
    <lineage>
        <taxon>Eukaryota</taxon>
        <taxon>Fungi</taxon>
        <taxon>Dikarya</taxon>
        <taxon>Ascomycota</taxon>
        <taxon>Pezizomycotina</taxon>
        <taxon>Dothideomycetes</taxon>
        <taxon>Dothideomycetes incertae sedis</taxon>
        <taxon>Acrospermales</taxon>
        <taxon>Acrospermaceae</taxon>
        <taxon>Pseudovirgaria</taxon>
    </lineage>
</organism>
<dbReference type="SMART" id="SM00582">
    <property type="entry name" value="RPR"/>
    <property type="match status" value="1"/>
</dbReference>
<evidence type="ECO:0000259" key="2">
    <source>
        <dbReference type="PROSITE" id="PS51391"/>
    </source>
</evidence>
<dbReference type="PANTHER" id="PTHR12460:SF0">
    <property type="entry name" value="CID DOMAIN-CONTAINING PROTEIN-RELATED"/>
    <property type="match status" value="1"/>
</dbReference>
<dbReference type="PANTHER" id="PTHR12460">
    <property type="entry name" value="CYCLIN-DEPENDENT KINASE INHIBITOR-RELATED PROTEIN"/>
    <property type="match status" value="1"/>
</dbReference>
<feature type="region of interest" description="Disordered" evidence="1">
    <location>
        <begin position="276"/>
        <end position="406"/>
    </location>
</feature>
<evidence type="ECO:0000313" key="3">
    <source>
        <dbReference type="EMBL" id="KAF2759197.1"/>
    </source>
</evidence>
<sequence length="406" mass="44307">MAYTDDAVKAKLSALNETQDGIMGVAQWVMFHRRHADRTAQLWLQRLKDSTATKRLNLIYLANEIAQQSRVRKKMEFISAFSPIVAEGTTTAYRSATQELQQKIRRVVEVWRQRNVFDLPVQESIEKGLDEIDKTRQGGKKGGLGGSLFSSGPTAPTELQPLIAPQNDLTKAEIAYRSVIETANAEYDRVTNPDAKAPTPPVHAHQLSNVLKTLANAEGAVAQSIKCRRTLIEGLEKLLATNRTALSTEETYHYELSSKKTTIEAKKREVEDGIMRGLTSGHAGNGAAYEDETNRPDVEQLTPPPVESLTPTGSPPPQDQAAAPVEADASYDYPPQTRAELDGMADAGQPVSHESNPGFGTVPSSLKRQMSEEGGGLPFKRRSLKNDGPEFAGEVTLDADVADMLG</sequence>
<dbReference type="InterPro" id="IPR047883">
    <property type="entry name" value="Rtt103-like_CID"/>
</dbReference>
<dbReference type="GeneID" id="54490444"/>
<accession>A0A6A6WCA7</accession>